<dbReference type="PROSITE" id="PS50972">
    <property type="entry name" value="PTERIN_BINDING"/>
    <property type="match status" value="1"/>
</dbReference>
<dbReference type="NCBIfam" id="NF007024">
    <property type="entry name" value="PRK09490.1"/>
    <property type="match status" value="1"/>
</dbReference>
<evidence type="ECO:0000256" key="18">
    <source>
        <dbReference type="ARBA" id="ARBA00025552"/>
    </source>
</evidence>
<dbReference type="GO" id="GO:0046653">
    <property type="term" value="P:tetrahydrofolate metabolic process"/>
    <property type="evidence" value="ECO:0007669"/>
    <property type="project" value="TreeGrafter"/>
</dbReference>
<evidence type="ECO:0000256" key="9">
    <source>
        <dbReference type="ARBA" id="ARBA00022605"/>
    </source>
</evidence>
<feature type="binding site" evidence="22 24">
    <location>
        <position position="246"/>
    </location>
    <ligand>
        <name>Zn(2+)</name>
        <dbReference type="ChEBI" id="CHEBI:29105"/>
    </ligand>
</feature>
<feature type="binding site" evidence="23">
    <location>
        <position position="859"/>
    </location>
    <ligand>
        <name>methylcob(III)alamin</name>
        <dbReference type="ChEBI" id="CHEBI:28115"/>
    </ligand>
</feature>
<comment type="cofactor">
    <cofactor evidence="3 21 22">
        <name>methylcob(III)alamin</name>
        <dbReference type="ChEBI" id="CHEBI:28115"/>
    </cofactor>
</comment>
<dbReference type="GO" id="GO:0032259">
    <property type="term" value="P:methylation"/>
    <property type="evidence" value="ECO:0007669"/>
    <property type="project" value="UniProtKB-KW"/>
</dbReference>
<dbReference type="Gene3D" id="1.10.1240.10">
    <property type="entry name" value="Methionine synthase domain"/>
    <property type="match status" value="1"/>
</dbReference>
<dbReference type="Pfam" id="PF02965">
    <property type="entry name" value="Met_synt_B12"/>
    <property type="match status" value="1"/>
</dbReference>
<evidence type="ECO:0000256" key="22">
    <source>
        <dbReference type="PIRSR" id="PIRSR000381-1"/>
    </source>
</evidence>
<dbReference type="EMBL" id="JADKFW010000004">
    <property type="protein sequence ID" value="MBK9717313.1"/>
    <property type="molecule type" value="Genomic_DNA"/>
</dbReference>
<evidence type="ECO:0000256" key="10">
    <source>
        <dbReference type="ARBA" id="ARBA00022628"/>
    </source>
</evidence>
<dbReference type="InterPro" id="IPR036594">
    <property type="entry name" value="Meth_synthase_dom"/>
</dbReference>
<comment type="catalytic activity">
    <reaction evidence="1 21">
        <text>(6S)-5-methyl-5,6,7,8-tetrahydrofolate + L-homocysteine = (6S)-5,6,7,8-tetrahydrofolate + L-methionine</text>
        <dbReference type="Rhea" id="RHEA:11172"/>
        <dbReference type="ChEBI" id="CHEBI:18608"/>
        <dbReference type="ChEBI" id="CHEBI:57453"/>
        <dbReference type="ChEBI" id="CHEBI:57844"/>
        <dbReference type="ChEBI" id="CHEBI:58199"/>
        <dbReference type="EC" id="2.1.1.13"/>
    </reaction>
</comment>
<feature type="binding site" evidence="23">
    <location>
        <begin position="1200"/>
        <end position="1201"/>
    </location>
    <ligand>
        <name>S-adenosyl-L-methionine</name>
        <dbReference type="ChEBI" id="CHEBI:59789"/>
    </ligand>
</feature>
<dbReference type="CDD" id="cd02069">
    <property type="entry name" value="methionine_synthase_B12_BD"/>
    <property type="match status" value="1"/>
</dbReference>
<evidence type="ECO:0000259" key="29">
    <source>
        <dbReference type="PROSITE" id="PS51337"/>
    </source>
</evidence>
<dbReference type="CDD" id="cd00740">
    <property type="entry name" value="MeTr"/>
    <property type="match status" value="1"/>
</dbReference>
<feature type="binding site" description="axial binding residue" evidence="22">
    <location>
        <position position="758"/>
    </location>
    <ligand>
        <name>methylcob(III)alamin</name>
        <dbReference type="ChEBI" id="CHEBI:28115"/>
    </ligand>
    <ligandPart>
        <name>Co</name>
        <dbReference type="ChEBI" id="CHEBI:27638"/>
    </ligandPart>
</feature>
<dbReference type="InterPro" id="IPR033706">
    <property type="entry name" value="Met_synthase_B12-bd"/>
</dbReference>
<comment type="similarity">
    <text evidence="5">Belongs to the vitamin-B12 dependent methionine synthase family.</text>
</comment>
<dbReference type="SUPFAM" id="SSF51717">
    <property type="entry name" value="Dihydropteroate synthetase-like"/>
    <property type="match status" value="1"/>
</dbReference>
<feature type="binding site" evidence="22 24">
    <location>
        <position position="310"/>
    </location>
    <ligand>
        <name>Zn(2+)</name>
        <dbReference type="ChEBI" id="CHEBI:29105"/>
    </ligand>
</feature>
<evidence type="ECO:0000256" key="17">
    <source>
        <dbReference type="ARBA" id="ARBA00023285"/>
    </source>
</evidence>
<feature type="domain" description="Hcy-binding" evidence="25">
    <location>
        <begin position="4"/>
        <end position="324"/>
    </location>
</feature>
<sequence length="1234" mass="137515">MDTKQILTDIAAQRILVLDGAMGTMIQQYTLTETDFRGEKLKDHPFDVKGNNELLSLSRPDIIYDIHKAYLEAGSDIIETNTFSATAVAQADYHLSHLAYELNVASAKIARKAVDDFMVLHPGQHRFVAGALGPTNRTASMSPDVNRPAFRSIYFDELKRAYYDQALGLVDGGVDILLVETIFDTLNAKAAIYALEELFEHKQQKWPVIISGTITDASGRTLSGQTVEAFYTSVNHIELFAIGLNCALGAKEMRPHLQELSRIAHCRISAYPNAGLPNELGGYDQSPNEMKNYIRDFAAQGFVNIIGGCCGTTPDHIRNMAQAVIGISPRPIPTDIHHYTTLSGMEPLVFRPELLFVNVGERTNVTGSKAFSKLILNNKFEEALAVARQQVEAGAQIIDVNMDEGLLDSEAAMVEYLNLIASEPEIVRVPVMIDSSKWNVIEAGLKCLQGKCIVNSISLKEGEAKFLEQAVKVKRYGAAVVVMAFDELGQADTTERKVSICERAYHLLIDRIGFKPEDIIFDPNIFAVATGIEEHNNYAIYFIEATKEIKRRCPGVKISGGVSNLSFSYRGNETIRQAMHSAFLYHAIQAGMDMGIVNAGMIDVYDDIPKDLLQLVEDVLFNRRPDATERLTNFAETIQKKDKNAEKTEEVWRQKNIEERIKYSLVRGISDFIIQDSEEARQLLGKPIHVIEGPLMDGMNEVGDLFGAGKMFLPQVVKSARVMKQAVAYLTPFMDLEKDGTTKAKGKVLLATVKGDVHDIGKNIVGVVLACNSYEIHDMGVMVSCDRILEKAKEINADIIGLSGLITPSLDEMVFVASEMERTGFKVPLIIGGATTSKLHTAIKIENQYHGHVVHVLDASRAVTVVSNLLSEEPNVTEQYMSDIRAEYERVRIQRQNRQLTKELLSIQDARQNKWRTDWTTVIIKKPNRLGIITYDSLDLKDIVSFIDWTPFFQSWELAGRYPDILTDEVVGKEASKLYEDAIVLLEQILKDKLITAKAVIGLFPAQSVGDDVEVNINARHSNEEPINSSPQNLTLHHLRQQIKKASGQANFCLSDFIAPKESGIQDYIGAFAVSAGFGVDELVSRYEQAHDDYNAILVKAIADRLAEAATEYMHHLVRTQVWGYDSDAGLSNDDFIQEKYKGIRPAPGYPACPDHTEKDTLWQLLNVKENIGIQLTESKAMYPAASVSGWYFAHPESKYFGISEITSDQLHDYCERKKWDIATGNKWLSPLLS</sequence>
<evidence type="ECO:0000256" key="4">
    <source>
        <dbReference type="ARBA" id="ARBA00005178"/>
    </source>
</evidence>
<dbReference type="PROSITE" id="PS51332">
    <property type="entry name" value="B12_BINDING"/>
    <property type="match status" value="1"/>
</dbReference>
<dbReference type="PROSITE" id="PS50970">
    <property type="entry name" value="HCY"/>
    <property type="match status" value="1"/>
</dbReference>
<dbReference type="GO" id="GO:0008705">
    <property type="term" value="F:methionine synthase activity"/>
    <property type="evidence" value="ECO:0007669"/>
    <property type="project" value="UniProtKB-UniRule"/>
</dbReference>
<keyword evidence="15 21" id="KW-0862">Zinc</keyword>
<keyword evidence="10 21" id="KW-0846">Cobalamin</keyword>
<dbReference type="InterPro" id="IPR003726">
    <property type="entry name" value="HCY_dom"/>
</dbReference>
<dbReference type="SUPFAM" id="SSF47644">
    <property type="entry name" value="Methionine synthase domain"/>
    <property type="match status" value="1"/>
</dbReference>
<dbReference type="InterPro" id="IPR050554">
    <property type="entry name" value="Met_Synthase/Corrinoid"/>
</dbReference>
<dbReference type="NCBIfam" id="TIGR02082">
    <property type="entry name" value="metH"/>
    <property type="match status" value="1"/>
</dbReference>
<dbReference type="InterPro" id="IPR000489">
    <property type="entry name" value="Pterin-binding_dom"/>
</dbReference>
<dbReference type="InterPro" id="IPR036589">
    <property type="entry name" value="HCY_dom_sf"/>
</dbReference>
<dbReference type="SUPFAM" id="SSF56507">
    <property type="entry name" value="Methionine synthase activation domain-like"/>
    <property type="match status" value="1"/>
</dbReference>
<organism evidence="30 31">
    <name type="scientific">Candidatus Defluviibacterium haderslevense</name>
    <dbReference type="NCBI Taxonomy" id="2981993"/>
    <lineage>
        <taxon>Bacteria</taxon>
        <taxon>Pseudomonadati</taxon>
        <taxon>Bacteroidota</taxon>
        <taxon>Saprospiria</taxon>
        <taxon>Saprospirales</taxon>
        <taxon>Saprospiraceae</taxon>
        <taxon>Candidatus Defluviibacterium</taxon>
    </lineage>
</organism>
<dbReference type="Pfam" id="PF02574">
    <property type="entry name" value="S-methyl_trans"/>
    <property type="match status" value="1"/>
</dbReference>
<dbReference type="PANTHER" id="PTHR45833:SF1">
    <property type="entry name" value="METHIONINE SYNTHASE"/>
    <property type="match status" value="1"/>
</dbReference>
<comment type="function">
    <text evidence="18 21">Catalyzes the transfer of a methyl group from methyl-cobalamin to homocysteine, yielding enzyme-bound cob(I)alamin and methionine. Subsequently, remethylates the cofactor using methyltetrahydrofolate.</text>
</comment>
<dbReference type="FunFam" id="3.40.50.280:FF:000001">
    <property type="entry name" value="Methionine synthase"/>
    <property type="match status" value="1"/>
</dbReference>
<evidence type="ECO:0000259" key="27">
    <source>
        <dbReference type="PROSITE" id="PS50974"/>
    </source>
</evidence>
<name>A0A9D7XH41_9BACT</name>
<evidence type="ECO:0000259" key="25">
    <source>
        <dbReference type="PROSITE" id="PS50970"/>
    </source>
</evidence>
<dbReference type="EC" id="2.1.1.13" evidence="6 20"/>
<proteinExistence type="inferred from homology"/>
<keyword evidence="14" id="KW-0677">Repeat</keyword>
<feature type="domain" description="AdoMet activation" evidence="27">
    <location>
        <begin position="898"/>
        <end position="1234"/>
    </location>
</feature>
<dbReference type="Gene3D" id="1.10.288.10">
    <property type="entry name" value="Cobalamin-dependent Methionine Synthase, domain 2"/>
    <property type="match status" value="1"/>
</dbReference>
<evidence type="ECO:0000313" key="31">
    <source>
        <dbReference type="Proteomes" id="UP000808349"/>
    </source>
</evidence>
<dbReference type="PROSITE" id="PS50974">
    <property type="entry name" value="ADOMET_ACTIVATION"/>
    <property type="match status" value="1"/>
</dbReference>
<feature type="domain" description="Pterin-binding" evidence="26">
    <location>
        <begin position="356"/>
        <end position="617"/>
    </location>
</feature>
<evidence type="ECO:0000256" key="19">
    <source>
        <dbReference type="ARBA" id="ARBA00031040"/>
    </source>
</evidence>
<dbReference type="InterPro" id="IPR011822">
    <property type="entry name" value="MetH"/>
</dbReference>
<dbReference type="GO" id="GO:0008270">
    <property type="term" value="F:zinc ion binding"/>
    <property type="evidence" value="ECO:0007669"/>
    <property type="project" value="UniProtKB-UniRule"/>
</dbReference>
<dbReference type="InterPro" id="IPR004223">
    <property type="entry name" value="VitB12-dep_Met_synth_activ_dom"/>
</dbReference>
<evidence type="ECO:0000259" key="28">
    <source>
        <dbReference type="PROSITE" id="PS51332"/>
    </source>
</evidence>
<dbReference type="InterPro" id="IPR003759">
    <property type="entry name" value="Cbl-bd_cap"/>
</dbReference>
<protein>
    <recommendedName>
        <fullName evidence="7 20">Methionine synthase</fullName>
        <ecNumber evidence="6 20">2.1.1.13</ecNumber>
    </recommendedName>
    <alternativeName>
        <fullName evidence="19 21">5-methyltetrahydrofolate--homocysteine methyltransferase</fullName>
    </alternativeName>
</protein>
<evidence type="ECO:0000256" key="24">
    <source>
        <dbReference type="PROSITE-ProRule" id="PRU00333"/>
    </source>
</evidence>
<dbReference type="GO" id="GO:0031419">
    <property type="term" value="F:cobalamin binding"/>
    <property type="evidence" value="ECO:0007669"/>
    <property type="project" value="UniProtKB-UniRule"/>
</dbReference>
<feature type="binding site" evidence="23">
    <location>
        <position position="948"/>
    </location>
    <ligand>
        <name>S-adenosyl-L-methionine</name>
        <dbReference type="ChEBI" id="CHEBI:59789"/>
    </ligand>
</feature>
<keyword evidence="13 21" id="KW-0479">Metal-binding</keyword>
<evidence type="ECO:0000256" key="2">
    <source>
        <dbReference type="ARBA" id="ARBA00001947"/>
    </source>
</evidence>
<dbReference type="SMART" id="SM01018">
    <property type="entry name" value="B12-binding_2"/>
    <property type="match status" value="1"/>
</dbReference>
<evidence type="ECO:0000256" key="14">
    <source>
        <dbReference type="ARBA" id="ARBA00022737"/>
    </source>
</evidence>
<dbReference type="Gene3D" id="3.20.20.330">
    <property type="entry name" value="Homocysteine-binding-like domain"/>
    <property type="match status" value="1"/>
</dbReference>
<evidence type="ECO:0000256" key="21">
    <source>
        <dbReference type="PIRNR" id="PIRNR000381"/>
    </source>
</evidence>
<accession>A0A9D7XH41</accession>
<keyword evidence="17 21" id="KW-0170">Cobalt</keyword>
<feature type="binding site" evidence="23">
    <location>
        <begin position="755"/>
        <end position="759"/>
    </location>
    <ligand>
        <name>methylcob(III)alamin</name>
        <dbReference type="ChEBI" id="CHEBI:28115"/>
    </ligand>
</feature>
<keyword evidence="9 21" id="KW-0028">Amino-acid biosynthesis</keyword>
<gene>
    <name evidence="30" type="primary">metH</name>
    <name evidence="30" type="ORF">IPO85_07350</name>
</gene>
<evidence type="ECO:0000256" key="7">
    <source>
        <dbReference type="ARBA" id="ARBA00013998"/>
    </source>
</evidence>
<feature type="binding site" evidence="23">
    <location>
        <position position="1145"/>
    </location>
    <ligand>
        <name>S-adenosyl-L-methionine</name>
        <dbReference type="ChEBI" id="CHEBI:59789"/>
    </ligand>
</feature>
<comment type="caution">
    <text evidence="30">The sequence shown here is derived from an EMBL/GenBank/DDBJ whole genome shotgun (WGS) entry which is preliminary data.</text>
</comment>
<comment type="domain">
    <text evidence="21">Modular enzyme with four functionally distinct domains. The isolated Hcy-binding domain catalyzes methyl transfer from free methylcobalamin to homocysteine. The Hcy-binding domain in association with the pterin-binding domain catalyzes the methylation of cob(I)alamin by methyltetrahydrofolate and the methylation of homocysteine. The B12-binding domain binds the cofactor. The AdoMet activation domain binds S-adenosyl-L-methionine. Under aerobic conditions cob(I)alamin can be converted to inactive cob(II)alamin. Reductive methylation by S-adenosyl-L-methionine and flavodoxin regenerates methylcobalamin.</text>
</comment>
<evidence type="ECO:0000256" key="1">
    <source>
        <dbReference type="ARBA" id="ARBA00001700"/>
    </source>
</evidence>
<feature type="binding site" evidence="23">
    <location>
        <position position="803"/>
    </location>
    <ligand>
        <name>methylcob(III)alamin</name>
        <dbReference type="ChEBI" id="CHEBI:28115"/>
    </ligand>
</feature>
<feature type="binding site" evidence="23">
    <location>
        <position position="807"/>
    </location>
    <ligand>
        <name>methylcob(III)alamin</name>
        <dbReference type="ChEBI" id="CHEBI:28115"/>
    </ligand>
</feature>
<dbReference type="PROSITE" id="PS51337">
    <property type="entry name" value="B12_BINDING_NTER"/>
    <property type="match status" value="1"/>
</dbReference>
<dbReference type="FunFam" id="1.10.1240.10:FF:000001">
    <property type="entry name" value="Methionine synthase"/>
    <property type="match status" value="1"/>
</dbReference>
<reference evidence="30 31" key="1">
    <citation type="submission" date="2020-10" db="EMBL/GenBank/DDBJ databases">
        <title>Connecting structure to function with the recovery of over 1000 high-quality activated sludge metagenome-assembled genomes encoding full-length rRNA genes using long-read sequencing.</title>
        <authorList>
            <person name="Singleton C.M."/>
            <person name="Petriglieri F."/>
            <person name="Kristensen J.M."/>
            <person name="Kirkegaard R.H."/>
            <person name="Michaelsen T.Y."/>
            <person name="Andersen M.H."/>
            <person name="Karst S.M."/>
            <person name="Dueholm M.S."/>
            <person name="Nielsen P.H."/>
            <person name="Albertsen M."/>
        </authorList>
    </citation>
    <scope>NUCLEOTIDE SEQUENCE [LARGE SCALE GENOMIC DNA]</scope>
    <source>
        <strain evidence="30">Ribe_18-Q3-R11-54_BAT3C.373</strain>
    </source>
</reference>
<evidence type="ECO:0000256" key="6">
    <source>
        <dbReference type="ARBA" id="ARBA00012032"/>
    </source>
</evidence>
<dbReference type="InterPro" id="IPR036724">
    <property type="entry name" value="Cobalamin-bd_sf"/>
</dbReference>
<feature type="domain" description="B12-binding" evidence="28">
    <location>
        <begin position="745"/>
        <end position="880"/>
    </location>
</feature>
<dbReference type="FunFam" id="3.20.20.20:FF:000002">
    <property type="entry name" value="Methionine synthase"/>
    <property type="match status" value="1"/>
</dbReference>
<evidence type="ECO:0000259" key="26">
    <source>
        <dbReference type="PROSITE" id="PS50972"/>
    </source>
</evidence>
<dbReference type="Pfam" id="PF02310">
    <property type="entry name" value="B12-binding"/>
    <property type="match status" value="1"/>
</dbReference>
<feature type="binding site" evidence="22 24">
    <location>
        <position position="309"/>
    </location>
    <ligand>
        <name>Zn(2+)</name>
        <dbReference type="ChEBI" id="CHEBI:29105"/>
    </ligand>
</feature>
<dbReference type="FunFam" id="3.20.20.330:FF:000001">
    <property type="entry name" value="Methionine synthase"/>
    <property type="match status" value="1"/>
</dbReference>
<dbReference type="Gene3D" id="3.10.196.10">
    <property type="entry name" value="Vitamin B12-dependent methionine synthase, activation domain"/>
    <property type="match status" value="1"/>
</dbReference>
<dbReference type="GO" id="GO:0050667">
    <property type="term" value="P:homocysteine metabolic process"/>
    <property type="evidence" value="ECO:0007669"/>
    <property type="project" value="TreeGrafter"/>
</dbReference>
<dbReference type="InterPro" id="IPR011005">
    <property type="entry name" value="Dihydropteroate_synth-like_sf"/>
</dbReference>
<dbReference type="SUPFAM" id="SSF82282">
    <property type="entry name" value="Homocysteine S-methyltransferase"/>
    <property type="match status" value="1"/>
</dbReference>
<evidence type="ECO:0000256" key="15">
    <source>
        <dbReference type="ARBA" id="ARBA00022833"/>
    </source>
</evidence>
<feature type="binding site" evidence="23">
    <location>
        <position position="692"/>
    </location>
    <ligand>
        <name>methylcob(III)alamin</name>
        <dbReference type="ChEBI" id="CHEBI:28115"/>
    </ligand>
</feature>
<evidence type="ECO:0000256" key="20">
    <source>
        <dbReference type="NCBIfam" id="TIGR02082"/>
    </source>
</evidence>
<evidence type="ECO:0000256" key="23">
    <source>
        <dbReference type="PIRSR" id="PIRSR000381-2"/>
    </source>
</evidence>
<dbReference type="InterPro" id="IPR006158">
    <property type="entry name" value="Cobalamin-bd"/>
</dbReference>
<comment type="pathway">
    <text evidence="4 21">Amino-acid biosynthesis; L-methionine biosynthesis via de novo pathway; L-methionine from L-homocysteine (MetH route): step 1/1.</text>
</comment>
<evidence type="ECO:0000256" key="8">
    <source>
        <dbReference type="ARBA" id="ARBA00022603"/>
    </source>
</evidence>
<dbReference type="PIRSF" id="PIRSF000381">
    <property type="entry name" value="MetH"/>
    <property type="match status" value="1"/>
</dbReference>
<dbReference type="GO" id="GO:0005829">
    <property type="term" value="C:cytosol"/>
    <property type="evidence" value="ECO:0007669"/>
    <property type="project" value="TreeGrafter"/>
</dbReference>
<dbReference type="PANTHER" id="PTHR45833">
    <property type="entry name" value="METHIONINE SYNTHASE"/>
    <property type="match status" value="1"/>
</dbReference>
<keyword evidence="8 21" id="KW-0489">Methyltransferase</keyword>
<keyword evidence="11 21" id="KW-0808">Transferase</keyword>
<evidence type="ECO:0000256" key="12">
    <source>
        <dbReference type="ARBA" id="ARBA00022691"/>
    </source>
</evidence>
<evidence type="ECO:0000256" key="3">
    <source>
        <dbReference type="ARBA" id="ARBA00001956"/>
    </source>
</evidence>
<comment type="cofactor">
    <cofactor evidence="2 21 24">
        <name>Zn(2+)</name>
        <dbReference type="ChEBI" id="CHEBI:29105"/>
    </cofactor>
</comment>
<keyword evidence="12 21" id="KW-0949">S-adenosyl-L-methionine</keyword>
<evidence type="ECO:0000256" key="5">
    <source>
        <dbReference type="ARBA" id="ARBA00010398"/>
    </source>
</evidence>
<keyword evidence="16 21" id="KW-0486">Methionine biosynthesis</keyword>
<dbReference type="Gene3D" id="3.40.50.280">
    <property type="entry name" value="Cobalamin-binding domain"/>
    <property type="match status" value="1"/>
</dbReference>
<evidence type="ECO:0000256" key="13">
    <source>
        <dbReference type="ARBA" id="ARBA00022723"/>
    </source>
</evidence>
<dbReference type="Proteomes" id="UP000808349">
    <property type="component" value="Unassembled WGS sequence"/>
</dbReference>
<dbReference type="Gene3D" id="3.20.20.20">
    <property type="entry name" value="Dihydropteroate synthase-like"/>
    <property type="match status" value="1"/>
</dbReference>
<dbReference type="Pfam" id="PF00809">
    <property type="entry name" value="Pterin_bind"/>
    <property type="match status" value="1"/>
</dbReference>
<dbReference type="AlphaFoldDB" id="A0A9D7XH41"/>
<dbReference type="SUPFAM" id="SSF52242">
    <property type="entry name" value="Cobalamin (vitamin B12)-binding domain"/>
    <property type="match status" value="1"/>
</dbReference>
<dbReference type="InterPro" id="IPR037010">
    <property type="entry name" value="VitB12-dep_Met_synth_activ_sf"/>
</dbReference>
<evidence type="ECO:0000313" key="30">
    <source>
        <dbReference type="EMBL" id="MBK9717313.1"/>
    </source>
</evidence>
<evidence type="ECO:0000256" key="16">
    <source>
        <dbReference type="ARBA" id="ARBA00023167"/>
    </source>
</evidence>
<feature type="domain" description="B12-binding N-terminal" evidence="29">
    <location>
        <begin position="648"/>
        <end position="742"/>
    </location>
</feature>
<dbReference type="Pfam" id="PF02607">
    <property type="entry name" value="B12-binding_2"/>
    <property type="match status" value="1"/>
</dbReference>
<evidence type="ECO:0000256" key="11">
    <source>
        <dbReference type="ARBA" id="ARBA00022679"/>
    </source>
</evidence>